<gene>
    <name evidence="1" type="ORF">B0293_01000</name>
</gene>
<protein>
    <submittedName>
        <fullName evidence="1">Uncharacterized protein</fullName>
    </submittedName>
</protein>
<dbReference type="EMBL" id="MUXN01000001">
    <property type="protein sequence ID" value="OOC08523.1"/>
    <property type="molecule type" value="Genomic_DNA"/>
</dbReference>
<evidence type="ECO:0000313" key="2">
    <source>
        <dbReference type="Proteomes" id="UP000188551"/>
    </source>
</evidence>
<sequence length="76" mass="8743">MVRALTRRHHYSNDTLFTVTAMLTERATDPKFHRRFTELRLQERLASCSYAVLFSSALPGAERNLCEYRRHGAASG</sequence>
<name>A0ABX3JNN1_9PSEU</name>
<evidence type="ECO:0000313" key="1">
    <source>
        <dbReference type="EMBL" id="OOC08523.1"/>
    </source>
</evidence>
<reference evidence="1 2" key="1">
    <citation type="submission" date="2017-02" db="EMBL/GenBank/DDBJ databases">
        <title>Amycolatopsis azurea DSM 43854 draft genome.</title>
        <authorList>
            <person name="Mayilraj S."/>
        </authorList>
    </citation>
    <scope>NUCLEOTIDE SEQUENCE [LARGE SCALE GENOMIC DNA]</scope>
    <source>
        <strain evidence="1 2">DSM 43854</strain>
    </source>
</reference>
<dbReference type="Proteomes" id="UP000188551">
    <property type="component" value="Unassembled WGS sequence"/>
</dbReference>
<accession>A0ABX3JNN1</accession>
<comment type="caution">
    <text evidence="1">The sequence shown here is derived from an EMBL/GenBank/DDBJ whole genome shotgun (WGS) entry which is preliminary data.</text>
</comment>
<organism evidence="1 2">
    <name type="scientific">Amycolatopsis azurea DSM 43854</name>
    <dbReference type="NCBI Taxonomy" id="1238180"/>
    <lineage>
        <taxon>Bacteria</taxon>
        <taxon>Bacillati</taxon>
        <taxon>Actinomycetota</taxon>
        <taxon>Actinomycetes</taxon>
        <taxon>Pseudonocardiales</taxon>
        <taxon>Pseudonocardiaceae</taxon>
        <taxon>Amycolatopsis</taxon>
    </lineage>
</organism>
<proteinExistence type="predicted"/>
<keyword evidence="2" id="KW-1185">Reference proteome</keyword>